<dbReference type="EMBL" id="UINC01013313">
    <property type="protein sequence ID" value="SVA57621.1"/>
    <property type="molecule type" value="Genomic_DNA"/>
</dbReference>
<keyword evidence="4" id="KW-0378">Hydrolase</keyword>
<gene>
    <name evidence="8" type="ORF">METZ01_LOCUS110475</name>
</gene>
<dbReference type="SUPFAM" id="SSF53187">
    <property type="entry name" value="Zn-dependent exopeptidases"/>
    <property type="match status" value="1"/>
</dbReference>
<dbReference type="Pfam" id="PF00246">
    <property type="entry name" value="Peptidase_M14"/>
    <property type="match status" value="1"/>
</dbReference>
<reference evidence="8" key="1">
    <citation type="submission" date="2018-05" db="EMBL/GenBank/DDBJ databases">
        <authorList>
            <person name="Lanie J.A."/>
            <person name="Ng W.-L."/>
            <person name="Kazmierczak K.M."/>
            <person name="Andrzejewski T.M."/>
            <person name="Davidsen T.M."/>
            <person name="Wayne K.J."/>
            <person name="Tettelin H."/>
            <person name="Glass J.I."/>
            <person name="Rusch D."/>
            <person name="Podicherti R."/>
            <person name="Tsui H.-C.T."/>
            <person name="Winkler M.E."/>
        </authorList>
    </citation>
    <scope>NUCLEOTIDE SEQUENCE</scope>
</reference>
<keyword evidence="5" id="KW-0862">Zinc</keyword>
<keyword evidence="3" id="KW-0645">Protease</keyword>
<evidence type="ECO:0000256" key="2">
    <source>
        <dbReference type="ARBA" id="ARBA00005988"/>
    </source>
</evidence>
<dbReference type="PANTHER" id="PTHR11705:SF143">
    <property type="entry name" value="SLL0236 PROTEIN"/>
    <property type="match status" value="1"/>
</dbReference>
<dbReference type="InterPro" id="IPR029062">
    <property type="entry name" value="Class_I_gatase-like"/>
</dbReference>
<dbReference type="InterPro" id="IPR000834">
    <property type="entry name" value="Peptidase_M14"/>
</dbReference>
<evidence type="ECO:0000313" key="8">
    <source>
        <dbReference type="EMBL" id="SVA57621.1"/>
    </source>
</evidence>
<proteinExistence type="inferred from homology"/>
<evidence type="ECO:0000256" key="5">
    <source>
        <dbReference type="ARBA" id="ARBA00022833"/>
    </source>
</evidence>
<evidence type="ECO:0000259" key="7">
    <source>
        <dbReference type="Pfam" id="PF00246"/>
    </source>
</evidence>
<dbReference type="Gene3D" id="3.40.630.10">
    <property type="entry name" value="Zn peptidases"/>
    <property type="match status" value="1"/>
</dbReference>
<dbReference type="PANTHER" id="PTHR11705">
    <property type="entry name" value="PROTEASE FAMILY M14 CARBOXYPEPTIDASE A,B"/>
    <property type="match status" value="1"/>
</dbReference>
<sequence length="870" mass="96668">MSRLRVVAVIAAFAAVPFIAGLTAGGQMGIPAPAEYFGVEIGDPGVLIKHRKILQYYQNLERLTDRVKIKFIGESTEGRPFYYAIVTSPENHARLDELMEMNDKLYDPRGVSDEEAQRIIRDGKTFVITNHQIHSTEVGASQGAILLAHRLASGNDHEVQRILDEVVLIHVPVHNPDGQEMVYDWLAENRGTPYENSAPPFLYQKYTGHDNNRDWYMFSQVETQLSIQMQNEFHPQFTLHQHQMGSNGSRIFVPPFEDPWEPGVDPALIASNNLIGTFMGQYLTSKGYVGVEWKERYDAWTPARAYAHYHGGSRILTEVASSRYADDLEIPTELIGEDYQRARWNFPMPWPGGTWTFKEVVDYHYQSSVAAMLAATDLGEQLRRGMYAAQRRSVEPPKGSPFAFVFPLDQVDPPTAHELLQVLEMADVEIEKSTADFIAGGRKYMAGSHVVLFAQPAGRFAKTLLERQDYPQIYLYEGGPLDPPYDVTAHTLPLLMNVAVDFIDEPFDADMAAVESVSLPTGAVVTGGADDTDVMAPTTYILDARVNGSYSAAAEIWDEGLMRATESFEAAGRAWPAGTFVVPVLGSAPGTLEIGREMEELAERFGIEIVAAVEPVEAALALVGQPRIAIYQSYSPSMPEGWFRWALDHYEIPFDILHYDDIESSVLQRYSVLFLPPGGSSPGQMVEGRGASDGRGGGPVPPEYAGGIGDEGVLAIRDFVEEGGVLFTWSDAWTFLAEYMDVDVEAVNRGLPQTEFNIPGSILRVYVDTDNPLGYGLPEETAIFFRNDDAWSPETPGSNVVALYPSEDLLLSGWIQGEQYLVNQAAMLEIPRGKGRMVMAGFYPEYRAQAHLTYKIMFNAIFYPRGEANR</sequence>
<comment type="similarity">
    <text evidence="2">Belongs to the peptidase M14 family.</text>
</comment>
<comment type="cofactor">
    <cofactor evidence="1">
        <name>Zn(2+)</name>
        <dbReference type="ChEBI" id="CHEBI:29105"/>
    </cofactor>
</comment>
<feature type="domain" description="Peptidase M14" evidence="7">
    <location>
        <begin position="53"/>
        <end position="233"/>
    </location>
</feature>
<name>A0A381WZB8_9ZZZZ</name>
<dbReference type="Gene3D" id="3.40.50.880">
    <property type="match status" value="1"/>
</dbReference>
<accession>A0A381WZB8</accession>
<evidence type="ECO:0000256" key="3">
    <source>
        <dbReference type="ARBA" id="ARBA00022670"/>
    </source>
</evidence>
<evidence type="ECO:0000256" key="4">
    <source>
        <dbReference type="ARBA" id="ARBA00022801"/>
    </source>
</evidence>
<dbReference type="GO" id="GO:0008270">
    <property type="term" value="F:zinc ion binding"/>
    <property type="evidence" value="ECO:0007669"/>
    <property type="project" value="InterPro"/>
</dbReference>
<dbReference type="GO" id="GO:0004181">
    <property type="term" value="F:metallocarboxypeptidase activity"/>
    <property type="evidence" value="ECO:0007669"/>
    <property type="project" value="InterPro"/>
</dbReference>
<dbReference type="GO" id="GO:0005615">
    <property type="term" value="C:extracellular space"/>
    <property type="evidence" value="ECO:0007669"/>
    <property type="project" value="TreeGrafter"/>
</dbReference>
<organism evidence="8">
    <name type="scientific">marine metagenome</name>
    <dbReference type="NCBI Taxonomy" id="408172"/>
    <lineage>
        <taxon>unclassified sequences</taxon>
        <taxon>metagenomes</taxon>
        <taxon>ecological metagenomes</taxon>
    </lineage>
</organism>
<dbReference type="SUPFAM" id="SSF52317">
    <property type="entry name" value="Class I glutamine amidotransferase-like"/>
    <property type="match status" value="1"/>
</dbReference>
<protein>
    <recommendedName>
        <fullName evidence="7">Peptidase M14 domain-containing protein</fullName>
    </recommendedName>
</protein>
<evidence type="ECO:0000256" key="1">
    <source>
        <dbReference type="ARBA" id="ARBA00001947"/>
    </source>
</evidence>
<dbReference type="AlphaFoldDB" id="A0A381WZB8"/>
<evidence type="ECO:0000256" key="6">
    <source>
        <dbReference type="ARBA" id="ARBA00023049"/>
    </source>
</evidence>
<dbReference type="GO" id="GO:0006508">
    <property type="term" value="P:proteolysis"/>
    <property type="evidence" value="ECO:0007669"/>
    <property type="project" value="UniProtKB-KW"/>
</dbReference>
<keyword evidence="6" id="KW-0482">Metalloprotease</keyword>